<dbReference type="EMBL" id="GBXM01004707">
    <property type="protein sequence ID" value="JAI03871.1"/>
    <property type="molecule type" value="Transcribed_RNA"/>
</dbReference>
<evidence type="ECO:0000313" key="2">
    <source>
        <dbReference type="EMBL" id="JAI03871.1"/>
    </source>
</evidence>
<keyword evidence="1" id="KW-0472">Membrane</keyword>
<organism evidence="2">
    <name type="scientific">Anguilla anguilla</name>
    <name type="common">European freshwater eel</name>
    <name type="synonym">Muraena anguilla</name>
    <dbReference type="NCBI Taxonomy" id="7936"/>
    <lineage>
        <taxon>Eukaryota</taxon>
        <taxon>Metazoa</taxon>
        <taxon>Chordata</taxon>
        <taxon>Craniata</taxon>
        <taxon>Vertebrata</taxon>
        <taxon>Euteleostomi</taxon>
        <taxon>Actinopterygii</taxon>
        <taxon>Neopterygii</taxon>
        <taxon>Teleostei</taxon>
        <taxon>Anguilliformes</taxon>
        <taxon>Anguillidae</taxon>
        <taxon>Anguilla</taxon>
    </lineage>
</organism>
<name>A0A0E9XPV6_ANGAN</name>
<sequence>MLNQNPRKCRKFDFVHRFKHKVPEFYLCRCAQMLYGLTPEFTYSFQYQLHIFLYLICYIIWYKIIQLSQTKSCKTCQTINKLIC</sequence>
<evidence type="ECO:0000256" key="1">
    <source>
        <dbReference type="SAM" id="Phobius"/>
    </source>
</evidence>
<keyword evidence="1" id="KW-0812">Transmembrane</keyword>
<feature type="transmembrane region" description="Helical" evidence="1">
    <location>
        <begin position="47"/>
        <end position="65"/>
    </location>
</feature>
<keyword evidence="1" id="KW-1133">Transmembrane helix</keyword>
<reference evidence="2" key="2">
    <citation type="journal article" date="2015" name="Fish Shellfish Immunol.">
        <title>Early steps in the European eel (Anguilla anguilla)-Vibrio vulnificus interaction in the gills: Role of the RtxA13 toxin.</title>
        <authorList>
            <person name="Callol A."/>
            <person name="Pajuelo D."/>
            <person name="Ebbesson L."/>
            <person name="Teles M."/>
            <person name="MacKenzie S."/>
            <person name="Amaro C."/>
        </authorList>
    </citation>
    <scope>NUCLEOTIDE SEQUENCE</scope>
</reference>
<accession>A0A0E9XPV6</accession>
<dbReference type="AlphaFoldDB" id="A0A0E9XPV6"/>
<reference evidence="2" key="1">
    <citation type="submission" date="2014-11" db="EMBL/GenBank/DDBJ databases">
        <authorList>
            <person name="Amaro Gonzalez C."/>
        </authorList>
    </citation>
    <scope>NUCLEOTIDE SEQUENCE</scope>
</reference>
<proteinExistence type="predicted"/>
<protein>
    <submittedName>
        <fullName evidence="2">Uncharacterized protein</fullName>
    </submittedName>
</protein>